<name>A0A075MQK7_9ARCH</name>
<keyword evidence="1" id="KW-1133">Transmembrane helix</keyword>
<dbReference type="AlphaFoldDB" id="A0A075MQK7"/>
<keyword evidence="1" id="KW-0812">Transmembrane</keyword>
<dbReference type="Proteomes" id="UP000028194">
    <property type="component" value="Chromosome"/>
</dbReference>
<dbReference type="KEGG" id="nev:NTE_01079"/>
<keyword evidence="3" id="KW-1185">Reference proteome</keyword>
<dbReference type="EMBL" id="CP007174">
    <property type="protein sequence ID" value="AIF83152.1"/>
    <property type="molecule type" value="Genomic_DNA"/>
</dbReference>
<sequence>MKNAPVVAGIVVGAGAVLATIAVIMFAPIPEPVALGSRHPTIEVRDLHDTYNAGEEIHFVVDTQGECTKPGVVIKDTATNQTVMETRPYPIHCPYSDDPAFPHLAWNSTDVAGDQMITIDKQGRYSLTVILFEKQDSWQFTVG</sequence>
<dbReference type="GeneID" id="41596896"/>
<evidence type="ECO:0000256" key="1">
    <source>
        <dbReference type="SAM" id="Phobius"/>
    </source>
</evidence>
<protein>
    <submittedName>
        <fullName evidence="2">Uncharacterized protein</fullName>
    </submittedName>
</protein>
<dbReference type="STRING" id="1459636.NTE_01079"/>
<evidence type="ECO:0000313" key="3">
    <source>
        <dbReference type="Proteomes" id="UP000028194"/>
    </source>
</evidence>
<dbReference type="RefSeq" id="WP_148699971.1">
    <property type="nucleotide sequence ID" value="NZ_CP007174.1"/>
</dbReference>
<proteinExistence type="predicted"/>
<feature type="transmembrane region" description="Helical" evidence="1">
    <location>
        <begin position="6"/>
        <end position="29"/>
    </location>
</feature>
<dbReference type="HOGENOM" id="CLU_1801611_0_0_2"/>
<gene>
    <name evidence="2" type="ORF">NTE_01079</name>
</gene>
<accession>A0A075MQK7</accession>
<evidence type="ECO:0000313" key="2">
    <source>
        <dbReference type="EMBL" id="AIF83152.1"/>
    </source>
</evidence>
<reference evidence="2 3" key="1">
    <citation type="journal article" date="2014" name="PLoS ONE">
        <title>Genome Sequence of Candidatus Nitrososphaera evergladensis from Group I.1b Enriched from Everglades Soil Reveals Novel Genomic Features of the Ammonia-Oxidizing Archaea.</title>
        <authorList>
            <person name="Zhalnina K.V."/>
            <person name="Dias R."/>
            <person name="Leonard M.T."/>
            <person name="Dorr de Quadros P."/>
            <person name="Camargo F.A."/>
            <person name="Drew J.C."/>
            <person name="Farmerie W.G."/>
            <person name="Daroub S.H."/>
            <person name="Triplett E.W."/>
        </authorList>
    </citation>
    <scope>NUCLEOTIDE SEQUENCE [LARGE SCALE GENOMIC DNA]</scope>
    <source>
        <strain evidence="2 3">SR1</strain>
    </source>
</reference>
<keyword evidence="1" id="KW-0472">Membrane</keyword>
<organism evidence="2 3">
    <name type="scientific">Candidatus Nitrososphaera evergladensis SR1</name>
    <dbReference type="NCBI Taxonomy" id="1459636"/>
    <lineage>
        <taxon>Archaea</taxon>
        <taxon>Nitrososphaerota</taxon>
        <taxon>Nitrososphaeria</taxon>
        <taxon>Nitrososphaerales</taxon>
        <taxon>Nitrososphaeraceae</taxon>
        <taxon>Nitrososphaera</taxon>
    </lineage>
</organism>